<name>A0A7X9P0R7_9BACT</name>
<dbReference type="Pfam" id="PF18962">
    <property type="entry name" value="Por_Secre_tail"/>
    <property type="match status" value="1"/>
</dbReference>
<protein>
    <submittedName>
        <fullName evidence="2">T9SS type A sorting domain-containing protein</fullName>
    </submittedName>
</protein>
<organism evidence="2 3">
    <name type="scientific">Flammeovirga aprica JL-4</name>
    <dbReference type="NCBI Taxonomy" id="694437"/>
    <lineage>
        <taxon>Bacteria</taxon>
        <taxon>Pseudomonadati</taxon>
        <taxon>Bacteroidota</taxon>
        <taxon>Cytophagia</taxon>
        <taxon>Cytophagales</taxon>
        <taxon>Flammeovirgaceae</taxon>
        <taxon>Flammeovirga</taxon>
    </lineage>
</organism>
<sequence length="670" mass="71695">MKVYLYILGLCLLGLDAFATTYYSRGDGNFYTDDIWATTEGGTGRKFTDYSITADDDFIIQGFDIVSLPSTSISIGSITVTSNAQLTDFTASCALTVTDLYILGQLNLAGGSVGAVNVENIYLFGASASLRLNVVTDAITHSGLLFVSSSASNPIIEGGPPNITGLLDDFIDGTITGDNILHVPTLATESTLADLPSEFSSETVAITLQKDYTLKISNAIHSAFTISAGSDASASNNGSIEFLSGASGTFMPANDANPFLNLTINTSSGITLGRGINIGGVLKLTDGIITTSGNTLAIVSGGSVSGASYTNDVNTTISGGSNASHVDGTMSMVVSATNDYVLLPVGDNSLLRVGGARNLVSPSPSDFVLTMAHTQSAHSNNTDLDDVNLKVSLMEYWDISVSGADVDNVTKNFNVVLSYHTNSGINTASLSTVHLMHYRGAKWYSEGDMGGTGTHTTDTNDHNDSVEGFIEAGTATFSPFTLGGDSSHDLPITLKSFDAEREGDALVFNWTTAQEINNDFFELEGSTDKKKTKVLASIDGAGNSNVDIQYSHTLQNWNSYQFFRLKQTDFDGKYSYSDWVQVENNEAQNAFDYIIYPNPSSIEINVETTSLANETINTYQIFDLSGKRYHTTSWNPTHHTIDISTLPKGIYMLMISTLSGKKKIQRFTVQ</sequence>
<evidence type="ECO:0000313" key="2">
    <source>
        <dbReference type="EMBL" id="NME66892.1"/>
    </source>
</evidence>
<evidence type="ECO:0000259" key="1">
    <source>
        <dbReference type="Pfam" id="PF18962"/>
    </source>
</evidence>
<dbReference type="AlphaFoldDB" id="A0A7X9P0R7"/>
<evidence type="ECO:0000313" key="3">
    <source>
        <dbReference type="Proteomes" id="UP000576082"/>
    </source>
</evidence>
<reference evidence="2 3" key="1">
    <citation type="submission" date="2020-04" db="EMBL/GenBank/DDBJ databases">
        <title>Flammeovirga sp. SR4, a novel species isolated from seawater.</title>
        <authorList>
            <person name="Wang X."/>
        </authorList>
    </citation>
    <scope>NUCLEOTIDE SEQUENCE [LARGE SCALE GENOMIC DNA]</scope>
    <source>
        <strain evidence="2 3">ATCC 23126</strain>
    </source>
</reference>
<keyword evidence="3" id="KW-1185">Reference proteome</keyword>
<proteinExistence type="predicted"/>
<feature type="domain" description="Secretion system C-terminal sorting" evidence="1">
    <location>
        <begin position="595"/>
        <end position="663"/>
    </location>
</feature>
<dbReference type="NCBIfam" id="TIGR04183">
    <property type="entry name" value="Por_Secre_tail"/>
    <property type="match status" value="1"/>
</dbReference>
<dbReference type="Proteomes" id="UP000576082">
    <property type="component" value="Unassembled WGS sequence"/>
</dbReference>
<dbReference type="RefSeq" id="WP_169654809.1">
    <property type="nucleotide sequence ID" value="NZ_JABANE010000005.1"/>
</dbReference>
<dbReference type="InterPro" id="IPR026444">
    <property type="entry name" value="Secre_tail"/>
</dbReference>
<comment type="caution">
    <text evidence="2">The sequence shown here is derived from an EMBL/GenBank/DDBJ whole genome shotgun (WGS) entry which is preliminary data.</text>
</comment>
<dbReference type="EMBL" id="JABANE010000005">
    <property type="protein sequence ID" value="NME66892.1"/>
    <property type="molecule type" value="Genomic_DNA"/>
</dbReference>
<accession>A0A7X9P0R7</accession>
<gene>
    <name evidence="2" type="ORF">HHU12_02840</name>
</gene>